<reference evidence="4 5" key="1">
    <citation type="journal article" date="2016" name="Nat. Commun.">
        <title>Thousands of microbial genomes shed light on interconnected biogeochemical processes in an aquifer system.</title>
        <authorList>
            <person name="Anantharaman K."/>
            <person name="Brown C.T."/>
            <person name="Hug L.A."/>
            <person name="Sharon I."/>
            <person name="Castelle C.J."/>
            <person name="Probst A.J."/>
            <person name="Thomas B.C."/>
            <person name="Singh A."/>
            <person name="Wilkins M.J."/>
            <person name="Karaoz U."/>
            <person name="Brodie E.L."/>
            <person name="Williams K.H."/>
            <person name="Hubbard S.S."/>
            <person name="Banfield J.F."/>
        </authorList>
    </citation>
    <scope>NUCLEOTIDE SEQUENCE [LARGE SCALE GENOMIC DNA]</scope>
</reference>
<proteinExistence type="predicted"/>
<dbReference type="AlphaFoldDB" id="A0A1F8F3N8"/>
<dbReference type="CDD" id="cd04301">
    <property type="entry name" value="NAT_SF"/>
    <property type="match status" value="1"/>
</dbReference>
<evidence type="ECO:0000256" key="2">
    <source>
        <dbReference type="ARBA" id="ARBA00023315"/>
    </source>
</evidence>
<dbReference type="Proteomes" id="UP000176834">
    <property type="component" value="Unassembled WGS sequence"/>
</dbReference>
<dbReference type="InterPro" id="IPR050832">
    <property type="entry name" value="Bact_Acetyltransf"/>
</dbReference>
<sequence length="148" mass="16738">MDPIIRPAQFSDAEQIWEIRNEPASLAVAANPEAIPLAKHVAWFENKYSKPQNNFCFVAEIDGKVIGYCRFDSEGDHYLNSIAVSSSMHGNGIGTLLLGQSIEQLRTDKPIHAEVRKHNLASVKIFERNGFKKISEDEENFYYQLTPI</sequence>
<keyword evidence="2" id="KW-0012">Acyltransferase</keyword>
<accession>A0A1F8F3N8</accession>
<dbReference type="EMBL" id="MGJN01000001">
    <property type="protein sequence ID" value="OGN07765.1"/>
    <property type="molecule type" value="Genomic_DNA"/>
</dbReference>
<evidence type="ECO:0000313" key="5">
    <source>
        <dbReference type="Proteomes" id="UP000176834"/>
    </source>
</evidence>
<evidence type="ECO:0000313" key="4">
    <source>
        <dbReference type="EMBL" id="OGN07765.1"/>
    </source>
</evidence>
<dbReference type="InterPro" id="IPR016181">
    <property type="entry name" value="Acyl_CoA_acyltransferase"/>
</dbReference>
<feature type="domain" description="N-acetyltransferase" evidence="3">
    <location>
        <begin position="3"/>
        <end position="148"/>
    </location>
</feature>
<dbReference type="PROSITE" id="PS51186">
    <property type="entry name" value="GNAT"/>
    <property type="match status" value="1"/>
</dbReference>
<keyword evidence="1" id="KW-0808">Transferase</keyword>
<organism evidence="4 5">
    <name type="scientific">Candidatus Yanofskybacteria bacterium RIFCSPHIGHO2_02_FULL_38_22b</name>
    <dbReference type="NCBI Taxonomy" id="1802673"/>
    <lineage>
        <taxon>Bacteria</taxon>
        <taxon>Candidatus Yanofskyibacteriota</taxon>
    </lineage>
</organism>
<protein>
    <recommendedName>
        <fullName evidence="3">N-acetyltransferase domain-containing protein</fullName>
    </recommendedName>
</protein>
<dbReference type="Gene3D" id="3.40.630.30">
    <property type="match status" value="1"/>
</dbReference>
<name>A0A1F8F3N8_9BACT</name>
<comment type="caution">
    <text evidence="4">The sequence shown here is derived from an EMBL/GenBank/DDBJ whole genome shotgun (WGS) entry which is preliminary data.</text>
</comment>
<dbReference type="GO" id="GO:0016747">
    <property type="term" value="F:acyltransferase activity, transferring groups other than amino-acyl groups"/>
    <property type="evidence" value="ECO:0007669"/>
    <property type="project" value="InterPro"/>
</dbReference>
<gene>
    <name evidence="4" type="ORF">A3B86_02700</name>
</gene>
<dbReference type="Pfam" id="PF00583">
    <property type="entry name" value="Acetyltransf_1"/>
    <property type="match status" value="1"/>
</dbReference>
<dbReference type="SUPFAM" id="SSF55729">
    <property type="entry name" value="Acyl-CoA N-acyltransferases (Nat)"/>
    <property type="match status" value="1"/>
</dbReference>
<evidence type="ECO:0000256" key="1">
    <source>
        <dbReference type="ARBA" id="ARBA00022679"/>
    </source>
</evidence>
<evidence type="ECO:0000259" key="3">
    <source>
        <dbReference type="PROSITE" id="PS51186"/>
    </source>
</evidence>
<dbReference type="InterPro" id="IPR000182">
    <property type="entry name" value="GNAT_dom"/>
</dbReference>
<dbReference type="PANTHER" id="PTHR43877">
    <property type="entry name" value="AMINOALKYLPHOSPHONATE N-ACETYLTRANSFERASE-RELATED-RELATED"/>
    <property type="match status" value="1"/>
</dbReference>